<keyword evidence="2" id="KW-0131">Cell cycle</keyword>
<reference evidence="4" key="1">
    <citation type="journal article" date="2021" name="PeerJ">
        <title>Extensive microbial diversity within the chicken gut microbiome revealed by metagenomics and culture.</title>
        <authorList>
            <person name="Gilroy R."/>
            <person name="Ravi A."/>
            <person name="Getino M."/>
            <person name="Pursley I."/>
            <person name="Horton D.L."/>
            <person name="Alikhan N.F."/>
            <person name="Baker D."/>
            <person name="Gharbi K."/>
            <person name="Hall N."/>
            <person name="Watson M."/>
            <person name="Adriaenssens E.M."/>
            <person name="Foster-Nyarko E."/>
            <person name="Jarju S."/>
            <person name="Secka A."/>
            <person name="Antonio M."/>
            <person name="Oren A."/>
            <person name="Chaudhuri R.R."/>
            <person name="La Ragione R."/>
            <person name="Hildebrand F."/>
            <person name="Pallen M.J."/>
        </authorList>
    </citation>
    <scope>NUCLEOTIDE SEQUENCE</scope>
    <source>
        <strain evidence="4">Gambia11-129</strain>
    </source>
</reference>
<name>A0A9D1PUS9_9SPIO</name>
<dbReference type="InterPro" id="IPR016167">
    <property type="entry name" value="FAD-bd_PCMH_sub1"/>
</dbReference>
<keyword evidence="2" id="KW-0573">Peptidoglycan synthesis</keyword>
<keyword evidence="2" id="KW-0963">Cytoplasm</keyword>
<comment type="caution">
    <text evidence="4">The sequence shown here is derived from an EMBL/GenBank/DDBJ whole genome shotgun (WGS) entry which is preliminary data.</text>
</comment>
<dbReference type="Pfam" id="PF01565">
    <property type="entry name" value="FAD_binding_4"/>
    <property type="match status" value="1"/>
</dbReference>
<dbReference type="EMBL" id="DXHU01000020">
    <property type="protein sequence ID" value="HIV99143.1"/>
    <property type="molecule type" value="Genomic_DNA"/>
</dbReference>
<evidence type="ECO:0000259" key="3">
    <source>
        <dbReference type="PROSITE" id="PS51387"/>
    </source>
</evidence>
<dbReference type="AlphaFoldDB" id="A0A9D1PUS9"/>
<keyword evidence="2" id="KW-0133">Cell shape</keyword>
<dbReference type="GO" id="GO:0051301">
    <property type="term" value="P:cell division"/>
    <property type="evidence" value="ECO:0007669"/>
    <property type="project" value="UniProtKB-KW"/>
</dbReference>
<reference evidence="4" key="2">
    <citation type="submission" date="2021-04" db="EMBL/GenBank/DDBJ databases">
        <authorList>
            <person name="Gilroy R."/>
        </authorList>
    </citation>
    <scope>NUCLEOTIDE SEQUENCE</scope>
    <source>
        <strain evidence="4">Gambia11-129</strain>
    </source>
</reference>
<dbReference type="HAMAP" id="MF_00037">
    <property type="entry name" value="MurB"/>
    <property type="match status" value="1"/>
</dbReference>
<keyword evidence="2" id="KW-0961">Cell wall biogenesis/degradation</keyword>
<dbReference type="GO" id="GO:0005829">
    <property type="term" value="C:cytosol"/>
    <property type="evidence" value="ECO:0007669"/>
    <property type="project" value="TreeGrafter"/>
</dbReference>
<dbReference type="InterPro" id="IPR036318">
    <property type="entry name" value="FAD-bd_PCMH-like_sf"/>
</dbReference>
<keyword evidence="2" id="KW-0560">Oxidoreductase</keyword>
<evidence type="ECO:0000313" key="4">
    <source>
        <dbReference type="EMBL" id="HIV99143.1"/>
    </source>
</evidence>
<dbReference type="PANTHER" id="PTHR21071:SF4">
    <property type="entry name" value="UDP-N-ACETYLENOLPYRUVOYLGLUCOSAMINE REDUCTASE"/>
    <property type="match status" value="1"/>
</dbReference>
<comment type="caution">
    <text evidence="2">Lacks conserved residue(s) required for the propagation of feature annotation.</text>
</comment>
<gene>
    <name evidence="2" type="primary">murB</name>
    <name evidence="4" type="ORF">IAB12_05150</name>
</gene>
<sequence>MDINFSLKDKSSEIKRNAFIENLTFFRERAKVSNFFEPSSVNELKSVLEKAREENLEISIIADGTHSIISECGIDGLLISTRKLKGMTIKGNLITASAGERLNDVINTAIEHNLTALEELGGIPGTIGGALYLDAHYQNVRLSDYVFYADYMDYDGNIYRKPHYMDYFSQEGVPSGKNEIILSVSLALKPNSRTAEARKRKEDFVALQFVPPCMNMCGLVFDLDESLYSTLDECASSFDSPCSIRMNSLFTFPETRASEIKEFIEKVIKEMKMKYGISVKETLSFLGKF</sequence>
<dbReference type="InterPro" id="IPR006094">
    <property type="entry name" value="Oxid_FAD_bind_N"/>
</dbReference>
<accession>A0A9D1PUS9</accession>
<proteinExistence type="inferred from homology"/>
<comment type="cofactor">
    <cofactor evidence="2">
        <name>FAD</name>
        <dbReference type="ChEBI" id="CHEBI:57692"/>
    </cofactor>
</comment>
<organism evidence="4 5">
    <name type="scientific">Candidatus Ornithospirochaeta avicola</name>
    <dbReference type="NCBI Taxonomy" id="2840896"/>
    <lineage>
        <taxon>Bacteria</taxon>
        <taxon>Pseudomonadati</taxon>
        <taxon>Spirochaetota</taxon>
        <taxon>Spirochaetia</taxon>
        <taxon>Spirochaetales</taxon>
        <taxon>Spirochaetaceae</taxon>
        <taxon>Spirochaetaceae incertae sedis</taxon>
        <taxon>Candidatus Ornithospirochaeta</taxon>
    </lineage>
</organism>
<dbReference type="PANTHER" id="PTHR21071">
    <property type="entry name" value="UDP-N-ACETYLENOLPYRUVOYLGLUCOSAMINE REDUCTASE"/>
    <property type="match status" value="1"/>
</dbReference>
<comment type="similarity">
    <text evidence="2">Belongs to the MurB family.</text>
</comment>
<dbReference type="SUPFAM" id="SSF56176">
    <property type="entry name" value="FAD-binding/transporter-associated domain-like"/>
    <property type="match status" value="1"/>
</dbReference>
<dbReference type="GO" id="GO:0071555">
    <property type="term" value="P:cell wall organization"/>
    <property type="evidence" value="ECO:0007669"/>
    <property type="project" value="UniProtKB-KW"/>
</dbReference>
<dbReference type="Gene3D" id="3.30.465.10">
    <property type="match status" value="1"/>
</dbReference>
<comment type="catalytic activity">
    <reaction evidence="2">
        <text>UDP-N-acetyl-alpha-D-muramate + NADP(+) = UDP-N-acetyl-3-O-(1-carboxyvinyl)-alpha-D-glucosamine + NADPH + H(+)</text>
        <dbReference type="Rhea" id="RHEA:12248"/>
        <dbReference type="ChEBI" id="CHEBI:15378"/>
        <dbReference type="ChEBI" id="CHEBI:57783"/>
        <dbReference type="ChEBI" id="CHEBI:58349"/>
        <dbReference type="ChEBI" id="CHEBI:68483"/>
        <dbReference type="ChEBI" id="CHEBI:70757"/>
        <dbReference type="EC" id="1.3.1.98"/>
    </reaction>
</comment>
<evidence type="ECO:0000256" key="1">
    <source>
        <dbReference type="ARBA" id="ARBA00022827"/>
    </source>
</evidence>
<evidence type="ECO:0000256" key="2">
    <source>
        <dbReference type="HAMAP-Rule" id="MF_00037"/>
    </source>
</evidence>
<keyword evidence="2" id="KW-0132">Cell division</keyword>
<dbReference type="InterPro" id="IPR003170">
    <property type="entry name" value="MurB"/>
</dbReference>
<dbReference type="EC" id="1.3.1.98" evidence="2"/>
<evidence type="ECO:0000313" key="5">
    <source>
        <dbReference type="Proteomes" id="UP000823936"/>
    </source>
</evidence>
<dbReference type="Gene3D" id="3.30.43.10">
    <property type="entry name" value="Uridine Diphospho-n-acetylenolpyruvylglucosamine Reductase, domain 2"/>
    <property type="match status" value="1"/>
</dbReference>
<comment type="subcellular location">
    <subcellularLocation>
        <location evidence="2">Cytoplasm</location>
    </subcellularLocation>
</comment>
<protein>
    <recommendedName>
        <fullName evidence="2">UDP-N-acetylenolpyruvoylglucosamine reductase</fullName>
        <ecNumber evidence="2">1.3.1.98</ecNumber>
    </recommendedName>
    <alternativeName>
        <fullName evidence="2">UDP-N-acetylmuramate dehydrogenase</fullName>
    </alternativeName>
</protein>
<comment type="pathway">
    <text evidence="2">Cell wall biogenesis; peptidoglycan biosynthesis.</text>
</comment>
<dbReference type="GO" id="GO:0071949">
    <property type="term" value="F:FAD binding"/>
    <property type="evidence" value="ECO:0007669"/>
    <property type="project" value="InterPro"/>
</dbReference>
<comment type="function">
    <text evidence="2">Cell wall formation.</text>
</comment>
<keyword evidence="2" id="KW-0521">NADP</keyword>
<dbReference type="GO" id="GO:0009252">
    <property type="term" value="P:peptidoglycan biosynthetic process"/>
    <property type="evidence" value="ECO:0007669"/>
    <property type="project" value="UniProtKB-UniRule"/>
</dbReference>
<dbReference type="Proteomes" id="UP000823936">
    <property type="component" value="Unassembled WGS sequence"/>
</dbReference>
<dbReference type="GO" id="GO:0008360">
    <property type="term" value="P:regulation of cell shape"/>
    <property type="evidence" value="ECO:0007669"/>
    <property type="project" value="UniProtKB-KW"/>
</dbReference>
<feature type="domain" description="FAD-binding PCMH-type" evidence="3">
    <location>
        <begin position="25"/>
        <end position="191"/>
    </location>
</feature>
<keyword evidence="1 2" id="KW-0274">FAD</keyword>
<dbReference type="PROSITE" id="PS51387">
    <property type="entry name" value="FAD_PCMH"/>
    <property type="match status" value="1"/>
</dbReference>
<dbReference type="InterPro" id="IPR016169">
    <property type="entry name" value="FAD-bd_PCMH_sub2"/>
</dbReference>
<dbReference type="InterPro" id="IPR016166">
    <property type="entry name" value="FAD-bd_PCMH"/>
</dbReference>
<dbReference type="GO" id="GO:0008762">
    <property type="term" value="F:UDP-N-acetylmuramate dehydrogenase activity"/>
    <property type="evidence" value="ECO:0007669"/>
    <property type="project" value="UniProtKB-UniRule"/>
</dbReference>
<keyword evidence="2" id="KW-0285">Flavoprotein</keyword>